<dbReference type="Gene3D" id="1.20.1520.10">
    <property type="entry name" value="ADP-ribosylation factor-like 2-binding protein, domain"/>
    <property type="match status" value="1"/>
</dbReference>
<comment type="subcellular location">
    <subcellularLocation>
        <location evidence="1 12">Cytoplasm</location>
        <location evidence="1 12">Cytoskeleton</location>
        <location evidence="1 12">Cilium basal body</location>
    </subcellularLocation>
    <subcellularLocation>
        <location evidence="3 12">Cytoplasm</location>
        <location evidence="3 12">Cytoskeleton</location>
        <location evidence="3 12">Microtubule organizing center</location>
        <location evidence="3 12">Centrosome</location>
    </subcellularLocation>
    <subcellularLocation>
        <location evidence="12">Cytoplasm</location>
    </subcellularLocation>
    <subcellularLocation>
        <location evidence="2 12">Nucleus</location>
    </subcellularLocation>
    <subcellularLocation>
        <location evidence="12">Mitochondrion intermembrane space</location>
    </subcellularLocation>
</comment>
<dbReference type="InterPro" id="IPR042541">
    <property type="entry name" value="BART_sf"/>
</dbReference>
<evidence type="ECO:0000259" key="13">
    <source>
        <dbReference type="Pfam" id="PF11527"/>
    </source>
</evidence>
<dbReference type="InterPro" id="IPR023379">
    <property type="entry name" value="BART_dom"/>
</dbReference>
<dbReference type="GO" id="GO:0005813">
    <property type="term" value="C:centrosome"/>
    <property type="evidence" value="ECO:0007669"/>
    <property type="project" value="UniProtKB-SubCell"/>
</dbReference>
<evidence type="ECO:0000256" key="5">
    <source>
        <dbReference type="ARBA" id="ARBA00014849"/>
    </source>
</evidence>
<dbReference type="Pfam" id="PF11527">
    <property type="entry name" value="ARL2_Bind_BART"/>
    <property type="match status" value="1"/>
</dbReference>
<name>A0A8D2N4Q5_ZONAL</name>
<dbReference type="GO" id="GO:0005758">
    <property type="term" value="C:mitochondrial intermembrane space"/>
    <property type="evidence" value="ECO:0007669"/>
    <property type="project" value="UniProtKB-SubCell"/>
</dbReference>
<dbReference type="Proteomes" id="UP000694413">
    <property type="component" value="Unassembled WGS sequence"/>
</dbReference>
<keyword evidence="7 12" id="KW-0969">Cilium</keyword>
<comment type="function">
    <text evidence="12">Plays a role as an effector of the ADP-ribosylation factor-like protein 2, ARL2.</text>
</comment>
<organism evidence="14 15">
    <name type="scientific">Zonotrichia albicollis</name>
    <name type="common">White-throated sparrow</name>
    <name type="synonym">Fringilla albicollis</name>
    <dbReference type="NCBI Taxonomy" id="44394"/>
    <lineage>
        <taxon>Eukaryota</taxon>
        <taxon>Metazoa</taxon>
        <taxon>Chordata</taxon>
        <taxon>Craniata</taxon>
        <taxon>Vertebrata</taxon>
        <taxon>Euteleostomi</taxon>
        <taxon>Archelosauria</taxon>
        <taxon>Archosauria</taxon>
        <taxon>Dinosauria</taxon>
        <taxon>Saurischia</taxon>
        <taxon>Theropoda</taxon>
        <taxon>Coelurosauria</taxon>
        <taxon>Aves</taxon>
        <taxon>Neognathae</taxon>
        <taxon>Neoaves</taxon>
        <taxon>Telluraves</taxon>
        <taxon>Australaves</taxon>
        <taxon>Passeriformes</taxon>
        <taxon>Passerellidae</taxon>
        <taxon>Zonotrichia</taxon>
    </lineage>
</organism>
<keyword evidence="6 12" id="KW-0963">Cytoplasm</keyword>
<evidence type="ECO:0000256" key="2">
    <source>
        <dbReference type="ARBA" id="ARBA00004123"/>
    </source>
</evidence>
<comment type="similarity">
    <text evidence="4 12">Belongs to the ARL2BP family.</text>
</comment>
<evidence type="ECO:0000256" key="4">
    <source>
        <dbReference type="ARBA" id="ARBA00009880"/>
    </source>
</evidence>
<feature type="domain" description="BART" evidence="13">
    <location>
        <begin position="45"/>
        <end position="121"/>
    </location>
</feature>
<dbReference type="AlphaFoldDB" id="A0A8D2N4Q5"/>
<evidence type="ECO:0000313" key="15">
    <source>
        <dbReference type="Proteomes" id="UP000694413"/>
    </source>
</evidence>
<evidence type="ECO:0000256" key="12">
    <source>
        <dbReference type="RuleBase" id="RU367099"/>
    </source>
</evidence>
<evidence type="ECO:0000256" key="9">
    <source>
        <dbReference type="ARBA" id="ARBA00023212"/>
    </source>
</evidence>
<keyword evidence="11 12" id="KW-0966">Cell projection</keyword>
<keyword evidence="8 12" id="KW-0496">Mitochondrion</keyword>
<protein>
    <recommendedName>
        <fullName evidence="5 12">ADP-ribosylation factor-like protein 2-binding protein</fullName>
        <shortName evidence="12">ARF-like 2-binding protein</shortName>
    </recommendedName>
</protein>
<dbReference type="GO" id="GO:0005929">
    <property type="term" value="C:cilium"/>
    <property type="evidence" value="ECO:0007669"/>
    <property type="project" value="UniProtKB-UniRule"/>
</dbReference>
<keyword evidence="10 12" id="KW-0539">Nucleus</keyword>
<evidence type="ECO:0000256" key="7">
    <source>
        <dbReference type="ARBA" id="ARBA00023069"/>
    </source>
</evidence>
<evidence type="ECO:0000256" key="10">
    <source>
        <dbReference type="ARBA" id="ARBA00023242"/>
    </source>
</evidence>
<dbReference type="GO" id="GO:0005634">
    <property type="term" value="C:nucleus"/>
    <property type="evidence" value="ECO:0007669"/>
    <property type="project" value="UniProtKB-SubCell"/>
</dbReference>
<reference evidence="14" key="1">
    <citation type="submission" date="2025-08" db="UniProtKB">
        <authorList>
            <consortium name="Ensembl"/>
        </authorList>
    </citation>
    <scope>IDENTIFICATION</scope>
</reference>
<accession>A0A8D2N4Q5</accession>
<evidence type="ECO:0000256" key="1">
    <source>
        <dbReference type="ARBA" id="ARBA00004120"/>
    </source>
</evidence>
<dbReference type="GO" id="GO:0051457">
    <property type="term" value="P:maintenance of protein location in nucleus"/>
    <property type="evidence" value="ECO:0007669"/>
    <property type="project" value="TreeGrafter"/>
</dbReference>
<evidence type="ECO:0000313" key="14">
    <source>
        <dbReference type="Ensembl" id="ENSZALP00000015634.1"/>
    </source>
</evidence>
<evidence type="ECO:0000256" key="6">
    <source>
        <dbReference type="ARBA" id="ARBA00022490"/>
    </source>
</evidence>
<dbReference type="InterPro" id="IPR038849">
    <property type="entry name" value="ARL2BP"/>
</dbReference>
<keyword evidence="15" id="KW-1185">Reference proteome</keyword>
<keyword evidence="9 12" id="KW-0206">Cytoskeleton</keyword>
<evidence type="ECO:0000256" key="11">
    <source>
        <dbReference type="ARBA" id="ARBA00023273"/>
    </source>
</evidence>
<dbReference type="PANTHER" id="PTHR15487:SF4">
    <property type="entry name" value="ADP-RIBOSYLATION FACTOR-LIKE PROTEIN 2-BINDING PROTEIN"/>
    <property type="match status" value="1"/>
</dbReference>
<dbReference type="PANTHER" id="PTHR15487">
    <property type="entry name" value="ADP-RIBOSYLATION FACTOR-LIKE PROTEIN 2-BINDING PROTEIN"/>
    <property type="match status" value="1"/>
</dbReference>
<sequence length="122" mass="14258">MQVTLDPRCLCGPGTKCLYFGKDVNALENFAPDSLPCSWCWAEGFDAVVGYLEDIIMDDDFQLIQRNFLEKHYQEFDDSEENKLIYTDIFNEYISLVEKYIEEKLLDRIRGFDMVAFTVSLQ</sequence>
<proteinExistence type="inferred from homology"/>
<evidence type="ECO:0000256" key="8">
    <source>
        <dbReference type="ARBA" id="ARBA00023128"/>
    </source>
</evidence>
<dbReference type="Ensembl" id="ENSZALT00000021028.1">
    <property type="protein sequence ID" value="ENSZALP00000015634.1"/>
    <property type="gene ID" value="ENSZALG00000012787.1"/>
</dbReference>
<reference evidence="14" key="2">
    <citation type="submission" date="2025-09" db="UniProtKB">
        <authorList>
            <consortium name="Ensembl"/>
        </authorList>
    </citation>
    <scope>IDENTIFICATION</scope>
</reference>
<evidence type="ECO:0000256" key="3">
    <source>
        <dbReference type="ARBA" id="ARBA00004300"/>
    </source>
</evidence>